<reference evidence="9" key="2">
    <citation type="submission" date="2025-08" db="UniProtKB">
        <authorList>
            <consortium name="Ensembl"/>
        </authorList>
    </citation>
    <scope>IDENTIFICATION</scope>
</reference>
<reference evidence="9" key="3">
    <citation type="submission" date="2025-09" db="UniProtKB">
        <authorList>
            <consortium name="Ensembl"/>
        </authorList>
    </citation>
    <scope>IDENTIFICATION</scope>
</reference>
<dbReference type="PANTHER" id="PTHR23037">
    <property type="entry name" value="CYTOKINE RECEPTOR"/>
    <property type="match status" value="1"/>
</dbReference>
<gene>
    <name evidence="9" type="primary">il2rgb</name>
</gene>
<dbReference type="Gene3D" id="2.60.40.10">
    <property type="entry name" value="Immunoglobulins"/>
    <property type="match status" value="1"/>
</dbReference>
<feature type="transmembrane region" description="Helical" evidence="8">
    <location>
        <begin position="91"/>
        <end position="113"/>
    </location>
</feature>
<evidence type="ECO:0000256" key="4">
    <source>
        <dbReference type="ARBA" id="ARBA00022989"/>
    </source>
</evidence>
<evidence type="ECO:0000313" key="10">
    <source>
        <dbReference type="Proteomes" id="UP000694397"/>
    </source>
</evidence>
<dbReference type="GO" id="GO:0009897">
    <property type="term" value="C:external side of plasma membrane"/>
    <property type="evidence" value="ECO:0007669"/>
    <property type="project" value="TreeGrafter"/>
</dbReference>
<keyword evidence="3" id="KW-0732">Signal</keyword>
<evidence type="ECO:0000313" key="9">
    <source>
        <dbReference type="Ensembl" id="ENSSFOP00015059318.1"/>
    </source>
</evidence>
<evidence type="ECO:0000256" key="2">
    <source>
        <dbReference type="ARBA" id="ARBA00022692"/>
    </source>
</evidence>
<dbReference type="AlphaFoldDB" id="A0A8C9TX76"/>
<dbReference type="SUPFAM" id="SSF49265">
    <property type="entry name" value="Fibronectin type III"/>
    <property type="match status" value="1"/>
</dbReference>
<feature type="compositionally biased region" description="Polar residues" evidence="7">
    <location>
        <begin position="201"/>
        <end position="212"/>
    </location>
</feature>
<evidence type="ECO:0000256" key="5">
    <source>
        <dbReference type="ARBA" id="ARBA00023136"/>
    </source>
</evidence>
<keyword evidence="5 8" id="KW-0472">Membrane</keyword>
<dbReference type="OrthoDB" id="8942047at2759"/>
<evidence type="ECO:0000256" key="1">
    <source>
        <dbReference type="ARBA" id="ARBA00004167"/>
    </source>
</evidence>
<dbReference type="Proteomes" id="UP000694397">
    <property type="component" value="Chromosome 13"/>
</dbReference>
<reference evidence="9 10" key="1">
    <citation type="submission" date="2019-04" db="EMBL/GenBank/DDBJ databases">
        <authorList>
            <consortium name="Wellcome Sanger Institute Data Sharing"/>
        </authorList>
    </citation>
    <scope>NUCLEOTIDE SEQUENCE [LARGE SCALE GENOMIC DNA]</scope>
</reference>
<dbReference type="GO" id="GO:0004896">
    <property type="term" value="F:cytokine receptor activity"/>
    <property type="evidence" value="ECO:0007669"/>
    <property type="project" value="TreeGrafter"/>
</dbReference>
<name>A0A8C9TX76_SCLFO</name>
<keyword evidence="2 8" id="KW-0812">Transmembrane</keyword>
<evidence type="ECO:0000256" key="7">
    <source>
        <dbReference type="SAM" id="MobiDB-lite"/>
    </source>
</evidence>
<proteinExistence type="predicted"/>
<sequence>MCASPYCDGCLLVKVCLHSLFLQFSTHFPANYYSLPQVSLKSQYELKVRTRVSNSCGESKFWSDWSSPVFCCPAEQNNTTDSASMAPAGKVLFPVMGVGAALLLLIAMIVLLVQGERLRIILIPVVPNPGKNFEDLLKTYNGNVDDWLDIPKEFKNGFQSNYYETACPVRECSPVSRATDGVGGEESGSPQTEQSEDLGASHSQPAASTSSPNVPPGLV</sequence>
<evidence type="ECO:0000256" key="6">
    <source>
        <dbReference type="ARBA" id="ARBA00023170"/>
    </source>
</evidence>
<keyword evidence="10" id="KW-1185">Reference proteome</keyword>
<protein>
    <recommendedName>
        <fullName evidence="11">Fibronectin type-III domain-containing protein</fullName>
    </recommendedName>
</protein>
<evidence type="ECO:0008006" key="11">
    <source>
        <dbReference type="Google" id="ProtNLM"/>
    </source>
</evidence>
<keyword evidence="6" id="KW-0675">Receptor</keyword>
<evidence type="ECO:0000256" key="3">
    <source>
        <dbReference type="ARBA" id="ARBA00022729"/>
    </source>
</evidence>
<organism evidence="9 10">
    <name type="scientific">Scleropages formosus</name>
    <name type="common">Asian bonytongue</name>
    <name type="synonym">Osteoglossum formosum</name>
    <dbReference type="NCBI Taxonomy" id="113540"/>
    <lineage>
        <taxon>Eukaryota</taxon>
        <taxon>Metazoa</taxon>
        <taxon>Chordata</taxon>
        <taxon>Craniata</taxon>
        <taxon>Vertebrata</taxon>
        <taxon>Euteleostomi</taxon>
        <taxon>Actinopterygii</taxon>
        <taxon>Neopterygii</taxon>
        <taxon>Teleostei</taxon>
        <taxon>Osteoglossocephala</taxon>
        <taxon>Osteoglossomorpha</taxon>
        <taxon>Osteoglossiformes</taxon>
        <taxon>Osteoglossidae</taxon>
        <taxon>Scleropages</taxon>
    </lineage>
</organism>
<dbReference type="Ensembl" id="ENSSFOT00015045398.1">
    <property type="protein sequence ID" value="ENSSFOP00015059318.1"/>
    <property type="gene ID" value="ENSSFOG00015028118.1"/>
</dbReference>
<dbReference type="InterPro" id="IPR013783">
    <property type="entry name" value="Ig-like_fold"/>
</dbReference>
<dbReference type="InterPro" id="IPR036116">
    <property type="entry name" value="FN3_sf"/>
</dbReference>
<dbReference type="PANTHER" id="PTHR23037:SF47">
    <property type="entry name" value="INTERLEUKIN 2 RECEPTOR SUBUNIT GAMMA"/>
    <property type="match status" value="1"/>
</dbReference>
<comment type="subcellular location">
    <subcellularLocation>
        <location evidence="1">Membrane</location>
        <topology evidence="1">Single-pass membrane protein</topology>
    </subcellularLocation>
</comment>
<accession>A0A8C9TX76</accession>
<keyword evidence="4 8" id="KW-1133">Transmembrane helix</keyword>
<feature type="region of interest" description="Disordered" evidence="7">
    <location>
        <begin position="175"/>
        <end position="219"/>
    </location>
</feature>
<evidence type="ECO:0000256" key="8">
    <source>
        <dbReference type="SAM" id="Phobius"/>
    </source>
</evidence>